<dbReference type="InterPro" id="IPR013517">
    <property type="entry name" value="FG-GAP"/>
</dbReference>
<organism evidence="5">
    <name type="scientific">hydrothermal vent metagenome</name>
    <dbReference type="NCBI Taxonomy" id="652676"/>
    <lineage>
        <taxon>unclassified sequences</taxon>
        <taxon>metagenomes</taxon>
        <taxon>ecological metagenomes</taxon>
    </lineage>
</organism>
<dbReference type="Gene3D" id="2.130.10.130">
    <property type="entry name" value="Integrin alpha, N-terminal"/>
    <property type="match status" value="1"/>
</dbReference>
<dbReference type="InterPro" id="IPR013519">
    <property type="entry name" value="Int_alpha_beta-p"/>
</dbReference>
<feature type="region of interest" description="Disordered" evidence="4">
    <location>
        <begin position="368"/>
        <end position="389"/>
    </location>
</feature>
<dbReference type="InterPro" id="IPR028994">
    <property type="entry name" value="Integrin_alpha_N"/>
</dbReference>
<dbReference type="EMBL" id="UOFI01000174">
    <property type="protein sequence ID" value="VAW69791.1"/>
    <property type="molecule type" value="Genomic_DNA"/>
</dbReference>
<evidence type="ECO:0000256" key="4">
    <source>
        <dbReference type="SAM" id="MobiDB-lite"/>
    </source>
</evidence>
<name>A0A3B0XQF7_9ZZZZ</name>
<keyword evidence="3" id="KW-0325">Glycoprotein</keyword>
<dbReference type="PANTHER" id="PTHR36220:SF1">
    <property type="entry name" value="GAMMA TUBULIN COMPLEX COMPONENT C-TERMINAL DOMAIN-CONTAINING PROTEIN"/>
    <property type="match status" value="1"/>
</dbReference>
<feature type="compositionally biased region" description="Polar residues" evidence="4">
    <location>
        <begin position="368"/>
        <end position="383"/>
    </location>
</feature>
<gene>
    <name evidence="5" type="ORF">MNBD_GAMMA09-635</name>
</gene>
<evidence type="ECO:0000313" key="5">
    <source>
        <dbReference type="EMBL" id="VAW69791.1"/>
    </source>
</evidence>
<evidence type="ECO:0000256" key="1">
    <source>
        <dbReference type="ARBA" id="ARBA00022729"/>
    </source>
</evidence>
<dbReference type="PANTHER" id="PTHR36220">
    <property type="entry name" value="UNNAMED PRODUCT"/>
    <property type="match status" value="1"/>
</dbReference>
<sequence length="389" mass="40409">MEYKHLKQAAKILSTLLFLSSLYACGSDDNNTAKITASNSRIDIPEGLQKLTLTGVGILRAYATIDGDTANRTEMTINPGGAGSASVSIPGLSRAPHTIFITYEYVYSDGTILTLANVSRTVDLSSGSGSLSVAASEYDTSMDYDNDGISNVKEMAAGSDPQVAAVPVTAALPTLGFAAVKTFRFSWTDVGDATHYRLTENPDGSSGFTQVGSDIPPGTQNIDHVVPLYARVNAQYILQSCNAMGCTDSASVSVSGTLVSSTGYFKASNTEAGDLFGYTVSLSADGSTLAVGAPYEDSNSSGINGDQTDNSALQSGAVYLYSRSGSSWSQQAYIKASNTEASDYFGWALSLSADGNTLAVGAYREDSNASGINGDQSDNSAAQSGAVYL</sequence>
<keyword evidence="2" id="KW-0677">Repeat</keyword>
<evidence type="ECO:0000256" key="3">
    <source>
        <dbReference type="ARBA" id="ARBA00023180"/>
    </source>
</evidence>
<dbReference type="AlphaFoldDB" id="A0A3B0XQF7"/>
<dbReference type="Pfam" id="PF14312">
    <property type="entry name" value="FG-GAP_2"/>
    <property type="match status" value="2"/>
</dbReference>
<dbReference type="PROSITE" id="PS51257">
    <property type="entry name" value="PROKAR_LIPOPROTEIN"/>
    <property type="match status" value="1"/>
</dbReference>
<feature type="non-terminal residue" evidence="5">
    <location>
        <position position="389"/>
    </location>
</feature>
<proteinExistence type="predicted"/>
<evidence type="ECO:0000256" key="2">
    <source>
        <dbReference type="ARBA" id="ARBA00022737"/>
    </source>
</evidence>
<keyword evidence="1" id="KW-0732">Signal</keyword>
<reference evidence="5" key="1">
    <citation type="submission" date="2018-06" db="EMBL/GenBank/DDBJ databases">
        <authorList>
            <person name="Zhirakovskaya E."/>
        </authorList>
    </citation>
    <scope>NUCLEOTIDE SEQUENCE</scope>
</reference>
<dbReference type="SMART" id="SM00191">
    <property type="entry name" value="Int_alpha"/>
    <property type="match status" value="1"/>
</dbReference>
<protein>
    <submittedName>
        <fullName evidence="5">Uncharacterized protein</fullName>
    </submittedName>
</protein>
<accession>A0A3B0XQF7</accession>